<evidence type="ECO:0000256" key="1">
    <source>
        <dbReference type="SAM" id="Phobius"/>
    </source>
</evidence>
<evidence type="ECO:0000313" key="4">
    <source>
        <dbReference type="Proteomes" id="UP000600247"/>
    </source>
</evidence>
<proteinExistence type="predicted"/>
<keyword evidence="1" id="KW-1133">Transmembrane helix</keyword>
<dbReference type="AlphaFoldDB" id="A0A917HHG2"/>
<feature type="transmembrane region" description="Helical" evidence="1">
    <location>
        <begin position="102"/>
        <end position="117"/>
    </location>
</feature>
<reference evidence="3 4" key="1">
    <citation type="journal article" date="2014" name="Int. J. Syst. Evol. Microbiol.">
        <title>Complete genome sequence of Corynebacterium casei LMG S-19264T (=DSM 44701T), isolated from a smear-ripened cheese.</title>
        <authorList>
            <consortium name="US DOE Joint Genome Institute (JGI-PGF)"/>
            <person name="Walter F."/>
            <person name="Albersmeier A."/>
            <person name="Kalinowski J."/>
            <person name="Ruckert C."/>
        </authorList>
    </citation>
    <scope>NUCLEOTIDE SEQUENCE [LARGE SCALE GENOMIC DNA]</scope>
    <source>
        <strain evidence="3 4">CGMCC 1.15286</strain>
    </source>
</reference>
<evidence type="ECO:0000259" key="2">
    <source>
        <dbReference type="Pfam" id="PF04235"/>
    </source>
</evidence>
<gene>
    <name evidence="3" type="primary">yxaH</name>
    <name evidence="3" type="ORF">GCM10010918_38880</name>
</gene>
<feature type="transmembrane region" description="Helical" evidence="1">
    <location>
        <begin position="79"/>
        <end position="96"/>
    </location>
</feature>
<feature type="transmembrane region" description="Helical" evidence="1">
    <location>
        <begin position="298"/>
        <end position="317"/>
    </location>
</feature>
<feature type="transmembrane region" description="Helical" evidence="1">
    <location>
        <begin position="40"/>
        <end position="59"/>
    </location>
</feature>
<protein>
    <recommendedName>
        <fullName evidence="2">DUF418 domain-containing protein</fullName>
    </recommendedName>
</protein>
<evidence type="ECO:0000313" key="3">
    <source>
        <dbReference type="EMBL" id="GGG78223.1"/>
    </source>
</evidence>
<feature type="transmembrane region" description="Helical" evidence="1">
    <location>
        <begin position="186"/>
        <end position="206"/>
    </location>
</feature>
<dbReference type="InterPro" id="IPR052529">
    <property type="entry name" value="Bact_Transport_Assoc"/>
</dbReference>
<accession>A0A917HHG2</accession>
<dbReference type="PANTHER" id="PTHR30590:SF2">
    <property type="entry name" value="INNER MEMBRANE PROTEIN"/>
    <property type="match status" value="1"/>
</dbReference>
<keyword evidence="1" id="KW-0472">Membrane</keyword>
<dbReference type="Pfam" id="PF04235">
    <property type="entry name" value="DUF418"/>
    <property type="match status" value="1"/>
</dbReference>
<feature type="transmembrane region" description="Helical" evidence="1">
    <location>
        <begin position="124"/>
        <end position="142"/>
    </location>
</feature>
<organism evidence="3 4">
    <name type="scientific">Paenibacillus radicis</name>
    <name type="common">ex Gao et al. 2016</name>
    <dbReference type="NCBI Taxonomy" id="1737354"/>
    <lineage>
        <taxon>Bacteria</taxon>
        <taxon>Bacillati</taxon>
        <taxon>Bacillota</taxon>
        <taxon>Bacilli</taxon>
        <taxon>Bacillales</taxon>
        <taxon>Paenibacillaceae</taxon>
        <taxon>Paenibacillus</taxon>
    </lineage>
</organism>
<name>A0A917HHG2_9BACL</name>
<dbReference type="EMBL" id="BMHY01000008">
    <property type="protein sequence ID" value="GGG78223.1"/>
    <property type="molecule type" value="Genomic_DNA"/>
</dbReference>
<dbReference type="InterPro" id="IPR007349">
    <property type="entry name" value="DUF418"/>
</dbReference>
<keyword evidence="1" id="KW-0812">Transmembrane</keyword>
<dbReference type="Proteomes" id="UP000600247">
    <property type="component" value="Unassembled WGS sequence"/>
</dbReference>
<keyword evidence="4" id="KW-1185">Reference proteome</keyword>
<sequence>MLGILLANMFCFQYGMWGMQEMSFFSLSAADSAAHTIVKIVVETSFMPIFAFLFGFGMVKIKENVERRHGLAGQPIAHLARRFTFLIVIGLVHYIFLWEGDVLISYGLTGFGMLLFLRAKPRTLFIWGLVFAVLAALLSYGAHNDAVLPLSALEKFNEKTIAIYGSGSFAEIIQHRTLADPLGMYGFYQVLNLFISPIVVAPMFLFGMSAAKLQLFHRPEQEKKHYIMLAAVLIPAGLLLKSAKYLLPDLGWAGSIAALGGTILALGYLSGLALLFSARPGWLSGWMNRFESVGRLSMSNYLLQTIVCVFVFYGFGLGLFTKIGILGGIALAFAIFIVQCFASQLYLRYFKIGPIERVLRAWTALRWKRVETEIGKGANTGL</sequence>
<feature type="transmembrane region" description="Helical" evidence="1">
    <location>
        <begin position="252"/>
        <end position="277"/>
    </location>
</feature>
<feature type="transmembrane region" description="Helical" evidence="1">
    <location>
        <begin position="323"/>
        <end position="347"/>
    </location>
</feature>
<feature type="domain" description="DUF418" evidence="2">
    <location>
        <begin position="210"/>
        <end position="365"/>
    </location>
</feature>
<comment type="caution">
    <text evidence="3">The sequence shown here is derived from an EMBL/GenBank/DDBJ whole genome shotgun (WGS) entry which is preliminary data.</text>
</comment>
<feature type="transmembrane region" description="Helical" evidence="1">
    <location>
        <begin position="226"/>
        <end position="246"/>
    </location>
</feature>
<dbReference type="PANTHER" id="PTHR30590">
    <property type="entry name" value="INNER MEMBRANE PROTEIN"/>
    <property type="match status" value="1"/>
</dbReference>